<dbReference type="GO" id="GO:0016787">
    <property type="term" value="F:hydrolase activity"/>
    <property type="evidence" value="ECO:0007669"/>
    <property type="project" value="UniProtKB-KW"/>
</dbReference>
<comment type="caution">
    <text evidence="2">The sequence shown here is derived from an EMBL/GenBank/DDBJ whole genome shotgun (WGS) entry which is preliminary data.</text>
</comment>
<protein>
    <submittedName>
        <fullName evidence="2">Alpha/beta hydrolase</fullName>
    </submittedName>
</protein>
<sequence>MPPEVIGDNLMAMNISQLEVPGGTIAYEVHEPVGTSDGSDVPSSRPLVVCSPAMGDVRDVYAPLAQSLNEAGFRVVTADLRGHGDSSATFTAYGDEATAADLIALIEVLDAGPAILVGASMSGAAAVIAAGRRPDLVCGLILVCPFLRGPQSRVRTLVQRTMLGAALMRPWGPAVWNSYSARLWPGLPDAQQRATRLTGLLCRPGRWRAFWVTTRTDHRVVSPWLEKVDCPALVVMGKEDPDWKEPAAEAAWVASAVGGGGGEVVIVPGAGHAPMLERPGFVGPQVVDFARRMIAGNAEARPAGGEVRSARCHEQD</sequence>
<gene>
    <name evidence="2" type="ORF">BKH15_11000</name>
</gene>
<dbReference type="SUPFAM" id="SSF53474">
    <property type="entry name" value="alpha/beta-Hydrolases"/>
    <property type="match status" value="1"/>
</dbReference>
<feature type="domain" description="AB hydrolase-1" evidence="1">
    <location>
        <begin position="54"/>
        <end position="281"/>
    </location>
</feature>
<dbReference type="InterPro" id="IPR029058">
    <property type="entry name" value="AB_hydrolase_fold"/>
</dbReference>
<dbReference type="InterPro" id="IPR000639">
    <property type="entry name" value="Epox_hydrolase-like"/>
</dbReference>
<dbReference type="PANTHER" id="PTHR43798">
    <property type="entry name" value="MONOACYLGLYCEROL LIPASE"/>
    <property type="match status" value="1"/>
</dbReference>
<dbReference type="Pfam" id="PF12697">
    <property type="entry name" value="Abhydrolase_6"/>
    <property type="match status" value="1"/>
</dbReference>
<reference evidence="2 3" key="1">
    <citation type="submission" date="2016-12" db="EMBL/GenBank/DDBJ databases">
        <title>Genomic comparison of strains in the 'Actinomyces naeslundii' group.</title>
        <authorList>
            <person name="Mughal S.R."/>
            <person name="Do T."/>
            <person name="Gilbert S.C."/>
            <person name="Witherden E.A."/>
            <person name="Didelot X."/>
            <person name="Beighton D."/>
        </authorList>
    </citation>
    <scope>NUCLEOTIDE SEQUENCE [LARGE SCALE GENOMIC DNA]</scope>
    <source>
        <strain evidence="2 3">G53E</strain>
    </source>
</reference>
<dbReference type="Proteomes" id="UP000186769">
    <property type="component" value="Unassembled WGS sequence"/>
</dbReference>
<dbReference type="AlphaFoldDB" id="A0A1Q8X3I6"/>
<organism evidence="2 3">
    <name type="scientific">Actinomyces oris</name>
    <dbReference type="NCBI Taxonomy" id="544580"/>
    <lineage>
        <taxon>Bacteria</taxon>
        <taxon>Bacillati</taxon>
        <taxon>Actinomycetota</taxon>
        <taxon>Actinomycetes</taxon>
        <taxon>Actinomycetales</taxon>
        <taxon>Actinomycetaceae</taxon>
        <taxon>Actinomyces</taxon>
    </lineage>
</organism>
<accession>A0A1Q8X3I6</accession>
<dbReference type="Gene3D" id="3.40.50.1820">
    <property type="entry name" value="alpha/beta hydrolase"/>
    <property type="match status" value="1"/>
</dbReference>
<name>A0A1Q8X3I6_9ACTO</name>
<proteinExistence type="predicted"/>
<dbReference type="InterPro" id="IPR050266">
    <property type="entry name" value="AB_hydrolase_sf"/>
</dbReference>
<dbReference type="GO" id="GO:0016020">
    <property type="term" value="C:membrane"/>
    <property type="evidence" value="ECO:0007669"/>
    <property type="project" value="TreeGrafter"/>
</dbReference>
<evidence type="ECO:0000313" key="2">
    <source>
        <dbReference type="EMBL" id="OLO74897.1"/>
    </source>
</evidence>
<evidence type="ECO:0000313" key="3">
    <source>
        <dbReference type="Proteomes" id="UP000186769"/>
    </source>
</evidence>
<dbReference type="PANTHER" id="PTHR43798:SF33">
    <property type="entry name" value="HYDROLASE, PUTATIVE (AFU_ORTHOLOGUE AFUA_2G14860)-RELATED"/>
    <property type="match status" value="1"/>
</dbReference>
<dbReference type="PRINTS" id="PR00412">
    <property type="entry name" value="EPOXHYDRLASE"/>
</dbReference>
<dbReference type="InterPro" id="IPR000073">
    <property type="entry name" value="AB_hydrolase_1"/>
</dbReference>
<dbReference type="PRINTS" id="PR00111">
    <property type="entry name" value="ABHYDROLASE"/>
</dbReference>
<dbReference type="EMBL" id="MSKW01000024">
    <property type="protein sequence ID" value="OLO74897.1"/>
    <property type="molecule type" value="Genomic_DNA"/>
</dbReference>
<keyword evidence="2" id="KW-0378">Hydrolase</keyword>
<evidence type="ECO:0000259" key="1">
    <source>
        <dbReference type="Pfam" id="PF12697"/>
    </source>
</evidence>